<comment type="similarity">
    <text evidence="1 4">Belongs to the pseudouridine synthase RsuA family.</text>
</comment>
<feature type="compositionally biased region" description="Basic residues" evidence="5">
    <location>
        <begin position="312"/>
        <end position="326"/>
    </location>
</feature>
<dbReference type="SMART" id="SM00363">
    <property type="entry name" value="S4"/>
    <property type="match status" value="1"/>
</dbReference>
<keyword evidence="2 4" id="KW-0413">Isomerase</keyword>
<dbReference type="PROSITE" id="PS50889">
    <property type="entry name" value="S4"/>
    <property type="match status" value="1"/>
</dbReference>
<feature type="domain" description="RNA-binding S4" evidence="6">
    <location>
        <begin position="27"/>
        <end position="90"/>
    </location>
</feature>
<dbReference type="SUPFAM" id="SSF55120">
    <property type="entry name" value="Pseudouridine synthase"/>
    <property type="match status" value="1"/>
</dbReference>
<dbReference type="CDD" id="cd00165">
    <property type="entry name" value="S4"/>
    <property type="match status" value="1"/>
</dbReference>
<dbReference type="InterPro" id="IPR020103">
    <property type="entry name" value="PsdUridine_synth_cat_dom_sf"/>
</dbReference>
<dbReference type="GO" id="GO:0003723">
    <property type="term" value="F:RNA binding"/>
    <property type="evidence" value="ECO:0007669"/>
    <property type="project" value="UniProtKB-KW"/>
</dbReference>
<keyword evidence="3" id="KW-0694">RNA-binding</keyword>
<dbReference type="Gene3D" id="3.30.70.1560">
    <property type="entry name" value="Alpha-L RNA-binding motif"/>
    <property type="match status" value="1"/>
</dbReference>
<dbReference type="InterPro" id="IPR036986">
    <property type="entry name" value="S4_RNA-bd_sf"/>
</dbReference>
<evidence type="ECO:0000256" key="5">
    <source>
        <dbReference type="SAM" id="MobiDB-lite"/>
    </source>
</evidence>
<dbReference type="NCBIfam" id="TIGR00093">
    <property type="entry name" value="pseudouridine synthase"/>
    <property type="match status" value="1"/>
</dbReference>
<dbReference type="EMBL" id="SJPP01000002">
    <property type="protein sequence ID" value="TWU08645.1"/>
    <property type="molecule type" value="Genomic_DNA"/>
</dbReference>
<evidence type="ECO:0000256" key="2">
    <source>
        <dbReference type="ARBA" id="ARBA00023235"/>
    </source>
</evidence>
<dbReference type="AlphaFoldDB" id="A0A5C6B8Q0"/>
<feature type="compositionally biased region" description="Basic residues" evidence="5">
    <location>
        <begin position="1"/>
        <end position="10"/>
    </location>
</feature>
<evidence type="ECO:0000256" key="4">
    <source>
        <dbReference type="RuleBase" id="RU003887"/>
    </source>
</evidence>
<dbReference type="EC" id="5.4.99.-" evidence="4"/>
<evidence type="ECO:0000313" key="7">
    <source>
        <dbReference type="EMBL" id="TWU08645.1"/>
    </source>
</evidence>
<name>A0A5C6B8Q0_9PLAN</name>
<evidence type="ECO:0000256" key="3">
    <source>
        <dbReference type="PROSITE-ProRule" id="PRU00182"/>
    </source>
</evidence>
<dbReference type="InterPro" id="IPR042092">
    <property type="entry name" value="PsdUridine_s_RsuA/RluB/E/F_cat"/>
</dbReference>
<feature type="compositionally biased region" description="Basic residues" evidence="5">
    <location>
        <begin position="271"/>
        <end position="286"/>
    </location>
</feature>
<dbReference type="SUPFAM" id="SSF55174">
    <property type="entry name" value="Alpha-L RNA-binding motif"/>
    <property type="match status" value="1"/>
</dbReference>
<evidence type="ECO:0000256" key="1">
    <source>
        <dbReference type="ARBA" id="ARBA00008348"/>
    </source>
</evidence>
<dbReference type="FunFam" id="3.10.290.10:FF:000003">
    <property type="entry name" value="Pseudouridine synthase"/>
    <property type="match status" value="1"/>
</dbReference>
<proteinExistence type="inferred from homology"/>
<feature type="compositionally biased region" description="Low complexity" evidence="5">
    <location>
        <begin position="287"/>
        <end position="296"/>
    </location>
</feature>
<dbReference type="GO" id="GO:0120159">
    <property type="term" value="F:rRNA pseudouridine synthase activity"/>
    <property type="evidence" value="ECO:0007669"/>
    <property type="project" value="UniProtKB-ARBA"/>
</dbReference>
<dbReference type="InterPro" id="IPR020094">
    <property type="entry name" value="TruA/RsuA/RluB/E/F_N"/>
</dbReference>
<feature type="region of interest" description="Disordered" evidence="5">
    <location>
        <begin position="262"/>
        <end position="326"/>
    </location>
</feature>
<feature type="compositionally biased region" description="Low complexity" evidence="5">
    <location>
        <begin position="11"/>
        <end position="20"/>
    </location>
</feature>
<dbReference type="GO" id="GO:0000455">
    <property type="term" value="P:enzyme-directed rRNA pseudouridine synthesis"/>
    <property type="evidence" value="ECO:0007669"/>
    <property type="project" value="UniProtKB-ARBA"/>
</dbReference>
<evidence type="ECO:0000313" key="8">
    <source>
        <dbReference type="Proteomes" id="UP000320735"/>
    </source>
</evidence>
<dbReference type="InterPro" id="IPR002942">
    <property type="entry name" value="S4_RNA-bd"/>
</dbReference>
<dbReference type="Gene3D" id="3.10.290.10">
    <property type="entry name" value="RNA-binding S4 domain"/>
    <property type="match status" value="1"/>
</dbReference>
<reference evidence="7 8" key="1">
    <citation type="submission" date="2019-02" db="EMBL/GenBank/DDBJ databases">
        <title>Deep-cultivation of Planctomycetes and their phenomic and genomic characterization uncovers novel biology.</title>
        <authorList>
            <person name="Wiegand S."/>
            <person name="Jogler M."/>
            <person name="Boedeker C."/>
            <person name="Pinto D."/>
            <person name="Vollmers J."/>
            <person name="Rivas-Marin E."/>
            <person name="Kohn T."/>
            <person name="Peeters S.H."/>
            <person name="Heuer A."/>
            <person name="Rast P."/>
            <person name="Oberbeckmann S."/>
            <person name="Bunk B."/>
            <person name="Jeske O."/>
            <person name="Meyerdierks A."/>
            <person name="Storesund J.E."/>
            <person name="Kallscheuer N."/>
            <person name="Luecker S."/>
            <person name="Lage O.M."/>
            <person name="Pohl T."/>
            <person name="Merkel B.J."/>
            <person name="Hornburger P."/>
            <person name="Mueller R.-W."/>
            <person name="Bruemmer F."/>
            <person name="Labrenz M."/>
            <person name="Spormann A.M."/>
            <person name="Op Den Camp H."/>
            <person name="Overmann J."/>
            <person name="Amann R."/>
            <person name="Jetten M.S.M."/>
            <person name="Mascher T."/>
            <person name="Medema M.H."/>
            <person name="Devos D.P."/>
            <person name="Kaster A.-K."/>
            <person name="Ovreas L."/>
            <person name="Rohde M."/>
            <person name="Galperin M.Y."/>
            <person name="Jogler C."/>
        </authorList>
    </citation>
    <scope>NUCLEOTIDE SEQUENCE [LARGE SCALE GENOMIC DNA]</scope>
    <source>
        <strain evidence="7 8">CA54</strain>
    </source>
</reference>
<gene>
    <name evidence="7" type="primary">rluB</name>
    <name evidence="7" type="ORF">CA54_38810</name>
</gene>
<dbReference type="Pfam" id="PF01479">
    <property type="entry name" value="S4"/>
    <property type="match status" value="1"/>
</dbReference>
<comment type="caution">
    <text evidence="7">The sequence shown here is derived from an EMBL/GenBank/DDBJ whole genome shotgun (WGS) entry which is preliminary data.</text>
</comment>
<dbReference type="CDD" id="cd02870">
    <property type="entry name" value="PseudoU_synth_RsuA_like"/>
    <property type="match status" value="1"/>
</dbReference>
<dbReference type="PROSITE" id="PS01149">
    <property type="entry name" value="PSI_RSU"/>
    <property type="match status" value="1"/>
</dbReference>
<dbReference type="InterPro" id="IPR000748">
    <property type="entry name" value="PsdUridine_synth_RsuA/RluB/E/F"/>
</dbReference>
<accession>A0A5C6B8Q0</accession>
<dbReference type="RefSeq" id="WP_146372461.1">
    <property type="nucleotide sequence ID" value="NZ_SJPP01000002.1"/>
</dbReference>
<protein>
    <recommendedName>
        <fullName evidence="4">Pseudouridine synthase</fullName>
        <ecNumber evidence="4">5.4.99.-</ecNumber>
    </recommendedName>
</protein>
<dbReference type="PANTHER" id="PTHR47683">
    <property type="entry name" value="PSEUDOURIDINE SYNTHASE FAMILY PROTEIN-RELATED"/>
    <property type="match status" value="1"/>
</dbReference>
<feature type="region of interest" description="Disordered" evidence="5">
    <location>
        <begin position="1"/>
        <end position="25"/>
    </location>
</feature>
<organism evidence="7 8">
    <name type="scientific">Symmachiella macrocystis</name>
    <dbReference type="NCBI Taxonomy" id="2527985"/>
    <lineage>
        <taxon>Bacteria</taxon>
        <taxon>Pseudomonadati</taxon>
        <taxon>Planctomycetota</taxon>
        <taxon>Planctomycetia</taxon>
        <taxon>Planctomycetales</taxon>
        <taxon>Planctomycetaceae</taxon>
        <taxon>Symmachiella</taxon>
    </lineage>
</organism>
<dbReference type="Pfam" id="PF00849">
    <property type="entry name" value="PseudoU_synth_2"/>
    <property type="match status" value="1"/>
</dbReference>
<evidence type="ECO:0000259" key="6">
    <source>
        <dbReference type="SMART" id="SM00363"/>
    </source>
</evidence>
<dbReference type="PANTHER" id="PTHR47683:SF2">
    <property type="entry name" value="RNA-BINDING S4 DOMAIN-CONTAINING PROTEIN"/>
    <property type="match status" value="1"/>
</dbReference>
<dbReference type="Proteomes" id="UP000320735">
    <property type="component" value="Unassembled WGS sequence"/>
</dbReference>
<dbReference type="Gene3D" id="3.30.70.580">
    <property type="entry name" value="Pseudouridine synthase I, catalytic domain, N-terminal subdomain"/>
    <property type="match status" value="1"/>
</dbReference>
<sequence>MASPRRKTRTQRTTPTLKTPQGDDSQVRLQKVLASAGFGSRRHCEEFIQSGRVTVDGKTVVELGQRVDPAKQKIQLDGETVSVEKKVYYVLNKPTGFLCTHSDPAGRRRVIDLFPKAKQRLFTVGRLDENSEGLILVTNDGEFANRLAHPRYRVSRVYEVQVAGIPTPDILRQMREGLRFSEGYFRVDRARRVRVKGKTAVLQLTLNQGRNREIRRLLARLGHKVMKLRRIQFGPIKLGKVNLGEHRTLTPHEVKQLEALLETKRETRSGRPPRKHAAPAKGKRTAPAKSKSAAPAKGKRSSPVKGKAAPAAKKRPQQKATKSRRR</sequence>
<keyword evidence="8" id="KW-1185">Reference proteome</keyword>
<dbReference type="InterPro" id="IPR006145">
    <property type="entry name" value="PsdUridine_synth_RsuA/RluA"/>
</dbReference>
<dbReference type="InterPro" id="IPR018496">
    <property type="entry name" value="PsdUridine_synth_RsuA/RluB_CS"/>
</dbReference>
<dbReference type="InterPro" id="IPR050343">
    <property type="entry name" value="RsuA_PseudoU_synthase"/>
</dbReference>
<dbReference type="OrthoDB" id="9807213at2"/>